<sequence length="492" mass="54723">MPVVTHVLPEGADLSSARSALTDHLPLRAGRATRRTTTFYDTFDGRLHGAGLTLQHTGTALALSVRETGDEVASATVGAAPKRLFDRDLPAALAKWLAPEIEMRALLPVARLRTHELPLALLNEDTKTVARLTLSVTDDGTRGRVTATAIRGYESALERVQTTLVEKLALPEATVPLVDEAIAAAGGQPAGTSAKLSLALDPDEPANVAAARVFTRLVEVIRDNFPGTLDDVDSEFLHDLRVAVRRTRSLQRQFKTVYPERLQHFRDEFKRIQGVTGDLRDLDVYLLDFDDLKASLPEKMQADLEPLRTVIERRRARALTATRRALRAERTAGALSDWERFVTDRRPSDRTVGSLASHRITQVYRKMVKLGSAIDDDSPAEDLHELRKVGKELRYLLEFFASLYPTEVVKPFVKTLKGLQDQLGRFQDREVQANALRELAPALQDSPHTVMAMGVLVERFMQEELAARAEFAERFEAFASKAQRAIVKEHFG</sequence>
<dbReference type="SMART" id="SM00880">
    <property type="entry name" value="CHAD"/>
    <property type="match status" value="1"/>
</dbReference>
<dbReference type="InterPro" id="IPR038186">
    <property type="entry name" value="CHAD_dom_sf"/>
</dbReference>
<organism evidence="2 3">
    <name type="scientific">Solirubrobacter pauli</name>
    <dbReference type="NCBI Taxonomy" id="166793"/>
    <lineage>
        <taxon>Bacteria</taxon>
        <taxon>Bacillati</taxon>
        <taxon>Actinomycetota</taxon>
        <taxon>Thermoleophilia</taxon>
        <taxon>Solirubrobacterales</taxon>
        <taxon>Solirubrobacteraceae</taxon>
        <taxon>Solirubrobacter</taxon>
    </lineage>
</organism>
<comment type="caution">
    <text evidence="2">The sequence shown here is derived from an EMBL/GenBank/DDBJ whole genome shotgun (WGS) entry which is preliminary data.</text>
</comment>
<dbReference type="PANTHER" id="PTHR39339:SF1">
    <property type="entry name" value="CHAD DOMAIN-CONTAINING PROTEIN"/>
    <property type="match status" value="1"/>
</dbReference>
<dbReference type="PANTHER" id="PTHR39339">
    <property type="entry name" value="SLR1444 PROTEIN"/>
    <property type="match status" value="1"/>
</dbReference>
<dbReference type="OrthoDB" id="9777271at2"/>
<dbReference type="AlphaFoldDB" id="A0A660LDN9"/>
<dbReference type="RefSeq" id="WP_147447816.1">
    <property type="nucleotide sequence ID" value="NZ_RBIL01000001.1"/>
</dbReference>
<dbReference type="Proteomes" id="UP000278962">
    <property type="component" value="Unassembled WGS sequence"/>
</dbReference>
<evidence type="ECO:0000259" key="1">
    <source>
        <dbReference type="PROSITE" id="PS51708"/>
    </source>
</evidence>
<feature type="domain" description="CHAD" evidence="1">
    <location>
        <begin position="203"/>
        <end position="484"/>
    </location>
</feature>
<accession>A0A660LDN9</accession>
<dbReference type="Gene3D" id="1.40.20.10">
    <property type="entry name" value="CHAD domain"/>
    <property type="match status" value="1"/>
</dbReference>
<reference evidence="2 3" key="1">
    <citation type="submission" date="2018-10" db="EMBL/GenBank/DDBJ databases">
        <title>Genomic Encyclopedia of Archaeal and Bacterial Type Strains, Phase II (KMG-II): from individual species to whole genera.</title>
        <authorList>
            <person name="Goeker M."/>
        </authorList>
    </citation>
    <scope>NUCLEOTIDE SEQUENCE [LARGE SCALE GENOMIC DNA]</scope>
    <source>
        <strain evidence="2 3">DSM 14954</strain>
    </source>
</reference>
<dbReference type="EMBL" id="RBIL01000001">
    <property type="protein sequence ID" value="RKQ93188.1"/>
    <property type="molecule type" value="Genomic_DNA"/>
</dbReference>
<dbReference type="Pfam" id="PF05235">
    <property type="entry name" value="CHAD"/>
    <property type="match status" value="1"/>
</dbReference>
<keyword evidence="3" id="KW-1185">Reference proteome</keyword>
<protein>
    <submittedName>
        <fullName evidence="2">CHAD domain-containing protein</fullName>
    </submittedName>
</protein>
<gene>
    <name evidence="2" type="ORF">C8N24_3048</name>
</gene>
<dbReference type="InterPro" id="IPR007899">
    <property type="entry name" value="CHAD_dom"/>
</dbReference>
<evidence type="ECO:0000313" key="2">
    <source>
        <dbReference type="EMBL" id="RKQ93188.1"/>
    </source>
</evidence>
<evidence type="ECO:0000313" key="3">
    <source>
        <dbReference type="Proteomes" id="UP000278962"/>
    </source>
</evidence>
<name>A0A660LDN9_9ACTN</name>
<dbReference type="PROSITE" id="PS51708">
    <property type="entry name" value="CHAD"/>
    <property type="match status" value="1"/>
</dbReference>
<proteinExistence type="predicted"/>